<dbReference type="EMBL" id="APPK01000060">
    <property type="protein sequence ID" value="ENV19450.1"/>
    <property type="molecule type" value="Genomic_DNA"/>
</dbReference>
<proteinExistence type="predicted"/>
<keyword evidence="1" id="KW-0812">Transmembrane</keyword>
<comment type="caution">
    <text evidence="2">The sequence shown here is derived from an EMBL/GenBank/DDBJ whole genome shotgun (WGS) entry which is preliminary data.</text>
</comment>
<protein>
    <recommendedName>
        <fullName evidence="4">Prepilin-type N-terminal cleavage/methylation domain-containing protein</fullName>
    </recommendedName>
</protein>
<dbReference type="GO" id="GO:0043683">
    <property type="term" value="P:type IV pilus assembly"/>
    <property type="evidence" value="ECO:0007669"/>
    <property type="project" value="InterPro"/>
</dbReference>
<dbReference type="Pfam" id="PF16732">
    <property type="entry name" value="ComP_DUS"/>
    <property type="match status" value="1"/>
</dbReference>
<gene>
    <name evidence="2" type="ORF">F963_04544</name>
</gene>
<dbReference type="RefSeq" id="WP_004826421.1">
    <property type="nucleotide sequence ID" value="NZ_KB849461.1"/>
</dbReference>
<dbReference type="PATRIC" id="fig|1217651.3.peg.4481"/>
<dbReference type="Gene3D" id="3.30.700.10">
    <property type="entry name" value="Glycoprotein, Type 4 Pilin"/>
    <property type="match status" value="1"/>
</dbReference>
<reference evidence="2 3" key="1">
    <citation type="submission" date="2013-02" db="EMBL/GenBank/DDBJ databases">
        <title>The Genome Sequence of Acinetobacter bereziniae NIPH 3.</title>
        <authorList>
            <consortium name="The Broad Institute Genome Sequencing Platform"/>
            <consortium name="The Broad Institute Genome Sequencing Center for Infectious Disease"/>
            <person name="Cerqueira G."/>
            <person name="Feldgarden M."/>
            <person name="Courvalin P."/>
            <person name="Perichon B."/>
            <person name="Grillot-Courvalin C."/>
            <person name="Clermont D."/>
            <person name="Rocha E."/>
            <person name="Yoon E.-J."/>
            <person name="Nemec A."/>
            <person name="Walker B."/>
            <person name="Young S.K."/>
            <person name="Zeng Q."/>
            <person name="Gargeya S."/>
            <person name="Fitzgerald M."/>
            <person name="Haas B."/>
            <person name="Abouelleil A."/>
            <person name="Alvarado L."/>
            <person name="Arachchi H.M."/>
            <person name="Berlin A.M."/>
            <person name="Chapman S.B."/>
            <person name="Dewar J."/>
            <person name="Goldberg J."/>
            <person name="Griggs A."/>
            <person name="Gujja S."/>
            <person name="Hansen M."/>
            <person name="Howarth C."/>
            <person name="Imamovic A."/>
            <person name="Larimer J."/>
            <person name="McCowan C."/>
            <person name="Murphy C."/>
            <person name="Neiman D."/>
            <person name="Pearson M."/>
            <person name="Priest M."/>
            <person name="Roberts A."/>
            <person name="Saif S."/>
            <person name="Shea T."/>
            <person name="Sisk P."/>
            <person name="Sykes S."/>
            <person name="Wortman J."/>
            <person name="Nusbaum C."/>
            <person name="Birren B."/>
        </authorList>
    </citation>
    <scope>NUCLEOTIDE SEQUENCE [LARGE SCALE GENOMIC DNA]</scope>
    <source>
        <strain evidence="2 3">NIPH 3</strain>
    </source>
</reference>
<dbReference type="PROSITE" id="PS00409">
    <property type="entry name" value="PROKAR_NTER_METHYL"/>
    <property type="match status" value="1"/>
</dbReference>
<evidence type="ECO:0000256" key="1">
    <source>
        <dbReference type="SAM" id="Phobius"/>
    </source>
</evidence>
<keyword evidence="1" id="KW-1133">Transmembrane helix</keyword>
<keyword evidence="1" id="KW-0472">Membrane</keyword>
<sequence>MVKNIIKNSGFTLIELMIVIVIIAILAAVAYPSYSNYKIRTNRVDTRSEMMQISQRLQSYYAIHHNYTNAKLDTNTMTKDYPAFAELYTIRLTTSDQTWTLTAEPKSDSVQSSDGNLVLNNQGQKCWMKGSTCIPSATTNWDGQ</sequence>
<organism evidence="2 3">
    <name type="scientific">Acinetobacter bereziniae NIPH 3</name>
    <dbReference type="NCBI Taxonomy" id="1217651"/>
    <lineage>
        <taxon>Bacteria</taxon>
        <taxon>Pseudomonadati</taxon>
        <taxon>Pseudomonadota</taxon>
        <taxon>Gammaproteobacteria</taxon>
        <taxon>Moraxellales</taxon>
        <taxon>Moraxellaceae</taxon>
        <taxon>Acinetobacter</taxon>
    </lineage>
</organism>
<evidence type="ECO:0000313" key="2">
    <source>
        <dbReference type="EMBL" id="ENV19450.1"/>
    </source>
</evidence>
<dbReference type="PANTHER" id="PTHR30093">
    <property type="entry name" value="GENERAL SECRETION PATHWAY PROTEIN G"/>
    <property type="match status" value="1"/>
</dbReference>
<feature type="transmembrane region" description="Helical" evidence="1">
    <location>
        <begin position="12"/>
        <end position="34"/>
    </location>
</feature>
<dbReference type="InterPro" id="IPR031982">
    <property type="entry name" value="PilE-like"/>
</dbReference>
<evidence type="ECO:0008006" key="4">
    <source>
        <dbReference type="Google" id="ProtNLM"/>
    </source>
</evidence>
<dbReference type="InterPro" id="IPR045584">
    <property type="entry name" value="Pilin-like"/>
</dbReference>
<dbReference type="HOGENOM" id="CLU_091705_6_2_6"/>
<dbReference type="InterPro" id="IPR012902">
    <property type="entry name" value="N_methyl_site"/>
</dbReference>
<dbReference type="Pfam" id="PF07963">
    <property type="entry name" value="N_methyl"/>
    <property type="match status" value="1"/>
</dbReference>
<dbReference type="AlphaFoldDB" id="N8YJK7"/>
<dbReference type="Proteomes" id="UP000013270">
    <property type="component" value="Unassembled WGS sequence"/>
</dbReference>
<accession>N8YJK7</accession>
<name>N8YJK7_ACIBZ</name>
<dbReference type="PANTHER" id="PTHR30093:SF47">
    <property type="entry name" value="TYPE IV PILUS NON-CORE MINOR PILIN PILE"/>
    <property type="match status" value="1"/>
</dbReference>
<dbReference type="NCBIfam" id="TIGR02532">
    <property type="entry name" value="IV_pilin_GFxxxE"/>
    <property type="match status" value="1"/>
</dbReference>
<dbReference type="SUPFAM" id="SSF54523">
    <property type="entry name" value="Pili subunits"/>
    <property type="match status" value="1"/>
</dbReference>
<evidence type="ECO:0000313" key="3">
    <source>
        <dbReference type="Proteomes" id="UP000013270"/>
    </source>
</evidence>